<dbReference type="WBParaSite" id="maker-uti_cns_0004572-snap-gene-0.4-mRNA-1">
    <property type="protein sequence ID" value="maker-uti_cns_0004572-snap-gene-0.4-mRNA-1"/>
    <property type="gene ID" value="maker-uti_cns_0004572-snap-gene-0.4"/>
</dbReference>
<dbReference type="Proteomes" id="UP000095280">
    <property type="component" value="Unplaced"/>
</dbReference>
<keyword evidence="2" id="KW-1185">Reference proteome</keyword>
<sequence length="72" mass="8156">MPKATQIFLCRLATESYQRTKRAWFPCLARFSCLMTRPLSSSSGTSTRRSSQARTVTRCSRSGAFCRRSTGR</sequence>
<name>A0A1I8H6L8_9PLAT</name>
<evidence type="ECO:0000256" key="1">
    <source>
        <dbReference type="SAM" id="MobiDB-lite"/>
    </source>
</evidence>
<protein>
    <submittedName>
        <fullName evidence="3 4">Uncharacterized protein</fullName>
    </submittedName>
</protein>
<reference evidence="3 4" key="1">
    <citation type="submission" date="2016-11" db="UniProtKB">
        <authorList>
            <consortium name="WormBaseParasite"/>
        </authorList>
    </citation>
    <scope>IDENTIFICATION</scope>
</reference>
<evidence type="ECO:0000313" key="4">
    <source>
        <dbReference type="WBParaSite" id="maker-uti_cns_0004572-snap-gene-0.4-mRNA-1"/>
    </source>
</evidence>
<organism evidence="2 4">
    <name type="scientific">Macrostomum lignano</name>
    <dbReference type="NCBI Taxonomy" id="282301"/>
    <lineage>
        <taxon>Eukaryota</taxon>
        <taxon>Metazoa</taxon>
        <taxon>Spiralia</taxon>
        <taxon>Lophotrochozoa</taxon>
        <taxon>Platyhelminthes</taxon>
        <taxon>Rhabditophora</taxon>
        <taxon>Macrostomorpha</taxon>
        <taxon>Macrostomida</taxon>
        <taxon>Macrostomidae</taxon>
        <taxon>Macrostomum</taxon>
    </lineage>
</organism>
<feature type="region of interest" description="Disordered" evidence="1">
    <location>
        <begin position="37"/>
        <end position="56"/>
    </location>
</feature>
<evidence type="ECO:0000313" key="2">
    <source>
        <dbReference type="Proteomes" id="UP000095280"/>
    </source>
</evidence>
<accession>A0A1I8H6L8</accession>
<proteinExistence type="predicted"/>
<evidence type="ECO:0000313" key="3">
    <source>
        <dbReference type="WBParaSite" id="maker-uti_cns_0000862-snap-gene-1.10-mRNA-1"/>
    </source>
</evidence>
<dbReference type="WBParaSite" id="maker-uti_cns_0000862-snap-gene-1.10-mRNA-1">
    <property type="protein sequence ID" value="maker-uti_cns_0000862-snap-gene-1.10-mRNA-1"/>
    <property type="gene ID" value="maker-uti_cns_0000862-snap-gene-1.10"/>
</dbReference>
<dbReference type="AlphaFoldDB" id="A0A1I8H6L8"/>